<dbReference type="Proteomes" id="UP000030763">
    <property type="component" value="Unassembled WGS sequence"/>
</dbReference>
<reference evidence="3" key="1">
    <citation type="submission" date="2013-10" db="EMBL/GenBank/DDBJ databases">
        <title>Genomic analysis of the causative agents of coccidiosis in chickens.</title>
        <authorList>
            <person name="Reid A.J."/>
            <person name="Blake D."/>
            <person name="Billington K."/>
            <person name="Browne H."/>
            <person name="Dunn M."/>
            <person name="Hung S."/>
            <person name="Kawahara F."/>
            <person name="Miranda-Saavedra D."/>
            <person name="Mourier T."/>
            <person name="Nagra H."/>
            <person name="Otto T.D."/>
            <person name="Rawlings N."/>
            <person name="Sanchez A."/>
            <person name="Sanders M."/>
            <person name="Subramaniam C."/>
            <person name="Tay Y."/>
            <person name="Dear P."/>
            <person name="Doerig C."/>
            <person name="Gruber A."/>
            <person name="Parkinson J."/>
            <person name="Shirley M."/>
            <person name="Wan K.L."/>
            <person name="Berriman M."/>
            <person name="Tomley F."/>
            <person name="Pain A."/>
        </authorList>
    </citation>
    <scope>NUCLEOTIDE SEQUENCE [LARGE SCALE GENOMIC DNA]</scope>
    <source>
        <strain evidence="3">Weybridge</strain>
    </source>
</reference>
<protein>
    <submittedName>
        <fullName evidence="3">Uncharacterized protein</fullName>
    </submittedName>
</protein>
<accession>U6LYC0</accession>
<dbReference type="OrthoDB" id="352458at2759"/>
<dbReference type="EMBL" id="HG719085">
    <property type="protein sequence ID" value="CDJ56736.1"/>
    <property type="molecule type" value="Genomic_DNA"/>
</dbReference>
<evidence type="ECO:0000256" key="2">
    <source>
        <dbReference type="SAM" id="Phobius"/>
    </source>
</evidence>
<feature type="transmembrane region" description="Helical" evidence="2">
    <location>
        <begin position="51"/>
        <end position="69"/>
    </location>
</feature>
<dbReference type="OMA" id="WPTETAS"/>
<evidence type="ECO:0000313" key="4">
    <source>
        <dbReference type="Proteomes" id="UP000030763"/>
    </source>
</evidence>
<gene>
    <name evidence="3" type="ORF">EMWEY_00057960</name>
</gene>
<reference evidence="3" key="2">
    <citation type="submission" date="2013-10" db="EMBL/GenBank/DDBJ databases">
        <authorList>
            <person name="Aslett M."/>
        </authorList>
    </citation>
    <scope>NUCLEOTIDE SEQUENCE [LARGE SCALE GENOMIC DNA]</scope>
    <source>
        <strain evidence="3">Weybridge</strain>
    </source>
</reference>
<feature type="region of interest" description="Disordered" evidence="1">
    <location>
        <begin position="93"/>
        <end position="124"/>
    </location>
</feature>
<keyword evidence="2" id="KW-1133">Transmembrane helix</keyword>
<dbReference type="GeneID" id="25339782"/>
<sequence>MGFSPTALRGPVEASVNPVGVGTPLSAEHCCDDIPLVMHPLHRSKPFWPPYFRVLALTFASLAVLYWVLRCFDRLRSGRKSAGTSRALADVNETPCLSDHGTDTDKEGGESEDGGFPGPSREAPHTLLSELPAAQGMETAAANEASAHLLEEWSGADGDVFWQWYPETAGGASAAEPSLQWMQHPQELQLDPLHVGDIYFPPRDLHQSVYEPPGLSAHPFSQESATQVPYMSMAPYTDTSYPYSQELSDQEAVLLPVAYPEGAWHQTPHNPMESAQLQFSQGGLRTHPGGTVTDSGEQHSGESAAGGLTQSQKVQSLSPSSQNPFGGWYSGPAGDASAAEPSLQWMQPPQELQLDPLHVGDIYFPPGDLHPNMYEPPGLSAHPFSQESATQVPYMPMAPYTSYPYSQDLSDQEAVLLHVAYSEGPSTDQGARLALITLKILTMDLGVLSLLPEDLEPVRQSIGDTLLELVESTTSYKGKGQEENYNIKEVSRMSPLIRQIMLPRHEDREVSAQKRRARTLTMMGWVRHINQHLARMLWDLPVFAESTSREDFEKLVEQDIKVLNAIWRVHKKYVNRDRLHRRHVLASQTNSKKWLLLSYEELQAEDTTIFPSFEKIIEEFEQTVNNAGGIPRIAASVSETSGDGANTAKNSVVEWPFIPLTSADRVDPQGWLGVVSVYGRG</sequence>
<evidence type="ECO:0000256" key="1">
    <source>
        <dbReference type="SAM" id="MobiDB-lite"/>
    </source>
</evidence>
<dbReference type="RefSeq" id="XP_013333387.1">
    <property type="nucleotide sequence ID" value="XM_013477933.1"/>
</dbReference>
<proteinExistence type="predicted"/>
<evidence type="ECO:0000313" key="3">
    <source>
        <dbReference type="EMBL" id="CDJ56736.1"/>
    </source>
</evidence>
<name>U6LYC0_EIMMA</name>
<keyword evidence="2" id="KW-0812">Transmembrane</keyword>
<dbReference type="AlphaFoldDB" id="U6LYC0"/>
<dbReference type="VEuPathDB" id="ToxoDB:EMWEY_00057960"/>
<feature type="non-terminal residue" evidence="3">
    <location>
        <position position="681"/>
    </location>
</feature>
<feature type="region of interest" description="Disordered" evidence="1">
    <location>
        <begin position="281"/>
        <end position="339"/>
    </location>
</feature>
<organism evidence="3 4">
    <name type="scientific">Eimeria maxima</name>
    <name type="common">Coccidian parasite</name>
    <dbReference type="NCBI Taxonomy" id="5804"/>
    <lineage>
        <taxon>Eukaryota</taxon>
        <taxon>Sar</taxon>
        <taxon>Alveolata</taxon>
        <taxon>Apicomplexa</taxon>
        <taxon>Conoidasida</taxon>
        <taxon>Coccidia</taxon>
        <taxon>Eucoccidiorida</taxon>
        <taxon>Eimeriorina</taxon>
        <taxon>Eimeriidae</taxon>
        <taxon>Eimeria</taxon>
    </lineage>
</organism>
<keyword evidence="4" id="KW-1185">Reference proteome</keyword>
<feature type="compositionally biased region" description="Polar residues" evidence="1">
    <location>
        <begin position="308"/>
        <end position="324"/>
    </location>
</feature>
<feature type="compositionally biased region" description="Basic and acidic residues" evidence="1">
    <location>
        <begin position="100"/>
        <end position="109"/>
    </location>
</feature>
<keyword evidence="2" id="KW-0472">Membrane</keyword>